<dbReference type="EMBL" id="JACHIG010000001">
    <property type="protein sequence ID" value="MBB5031271.1"/>
    <property type="molecule type" value="Genomic_DNA"/>
</dbReference>
<evidence type="ECO:0000256" key="5">
    <source>
        <dbReference type="ARBA" id="ARBA00023284"/>
    </source>
</evidence>
<accession>A0A7W7Y7Z5</accession>
<feature type="site" description="Contributes to redox potential value" evidence="8">
    <location>
        <position position="35"/>
    </location>
</feature>
<gene>
    <name evidence="11" type="ORF">HNQ65_000825</name>
</gene>
<dbReference type="RefSeq" id="WP_184338202.1">
    <property type="nucleotide sequence ID" value="NZ_JACHIG010000001.1"/>
</dbReference>
<keyword evidence="2" id="KW-0813">Transport</keyword>
<protein>
    <recommendedName>
        <fullName evidence="6 7">Thioredoxin</fullName>
    </recommendedName>
</protein>
<evidence type="ECO:0000256" key="1">
    <source>
        <dbReference type="ARBA" id="ARBA00008987"/>
    </source>
</evidence>
<keyword evidence="5 9" id="KW-0676">Redox-active center</keyword>
<name>A0A7W7Y7Z5_9BACT</name>
<evidence type="ECO:0000256" key="9">
    <source>
        <dbReference type="PIRSR" id="PIRSR000077-4"/>
    </source>
</evidence>
<dbReference type="AlphaFoldDB" id="A0A7W7Y7Z5"/>
<dbReference type="InterPro" id="IPR017937">
    <property type="entry name" value="Thioredoxin_CS"/>
</dbReference>
<dbReference type="InterPro" id="IPR013766">
    <property type="entry name" value="Thioredoxin_domain"/>
</dbReference>
<evidence type="ECO:0000256" key="7">
    <source>
        <dbReference type="PIRNR" id="PIRNR000077"/>
    </source>
</evidence>
<sequence>MASEAVVTLTEANFEAEISSSTVPVIVDFWAEWCGPCRMLGPILDDLAKEQAGKVKIGKVNVDEAPNLSAQFSVRSIPMLVFFKGGKAVESVVGVQSKDALTKRLAALA</sequence>
<evidence type="ECO:0000259" key="10">
    <source>
        <dbReference type="PROSITE" id="PS51352"/>
    </source>
</evidence>
<dbReference type="GO" id="GO:0045454">
    <property type="term" value="P:cell redox homeostasis"/>
    <property type="evidence" value="ECO:0007669"/>
    <property type="project" value="TreeGrafter"/>
</dbReference>
<feature type="active site" description="Nucleophile" evidence="8">
    <location>
        <position position="34"/>
    </location>
</feature>
<reference evidence="11 12" key="1">
    <citation type="submission" date="2020-08" db="EMBL/GenBank/DDBJ databases">
        <title>Genomic Encyclopedia of Type Strains, Phase IV (KMG-IV): sequencing the most valuable type-strain genomes for metagenomic binning, comparative biology and taxonomic classification.</title>
        <authorList>
            <person name="Goeker M."/>
        </authorList>
    </citation>
    <scope>NUCLEOTIDE SEQUENCE [LARGE SCALE GENOMIC DNA]</scope>
    <source>
        <strain evidence="11 12">DSM 12252</strain>
    </source>
</reference>
<feature type="domain" description="Thioredoxin" evidence="10">
    <location>
        <begin position="1"/>
        <end position="109"/>
    </location>
</feature>
<dbReference type="GO" id="GO:0015035">
    <property type="term" value="F:protein-disulfide reductase activity"/>
    <property type="evidence" value="ECO:0007669"/>
    <property type="project" value="UniProtKB-UniRule"/>
</dbReference>
<evidence type="ECO:0000256" key="3">
    <source>
        <dbReference type="ARBA" id="ARBA00022982"/>
    </source>
</evidence>
<feature type="active site" description="Nucleophile" evidence="8">
    <location>
        <position position="37"/>
    </location>
</feature>
<evidence type="ECO:0000313" key="11">
    <source>
        <dbReference type="EMBL" id="MBB5031271.1"/>
    </source>
</evidence>
<dbReference type="Proteomes" id="UP000590740">
    <property type="component" value="Unassembled WGS sequence"/>
</dbReference>
<dbReference type="PIRSF" id="PIRSF000077">
    <property type="entry name" value="Thioredoxin"/>
    <property type="match status" value="1"/>
</dbReference>
<comment type="similarity">
    <text evidence="1 7">Belongs to the thioredoxin family.</text>
</comment>
<evidence type="ECO:0000256" key="4">
    <source>
        <dbReference type="ARBA" id="ARBA00023157"/>
    </source>
</evidence>
<feature type="site" description="Deprotonates C-terminal active site Cys" evidence="8">
    <location>
        <position position="28"/>
    </location>
</feature>
<keyword evidence="12" id="KW-1185">Reference proteome</keyword>
<dbReference type="PRINTS" id="PR00421">
    <property type="entry name" value="THIOREDOXIN"/>
</dbReference>
<proteinExistence type="inferred from homology"/>
<organism evidence="11 12">
    <name type="scientific">Prosthecobacter vanneervenii</name>
    <dbReference type="NCBI Taxonomy" id="48466"/>
    <lineage>
        <taxon>Bacteria</taxon>
        <taxon>Pseudomonadati</taxon>
        <taxon>Verrucomicrobiota</taxon>
        <taxon>Verrucomicrobiia</taxon>
        <taxon>Verrucomicrobiales</taxon>
        <taxon>Verrucomicrobiaceae</taxon>
        <taxon>Prosthecobacter</taxon>
    </lineage>
</organism>
<dbReference type="Pfam" id="PF00085">
    <property type="entry name" value="Thioredoxin"/>
    <property type="match status" value="1"/>
</dbReference>
<evidence type="ECO:0000256" key="2">
    <source>
        <dbReference type="ARBA" id="ARBA00022448"/>
    </source>
</evidence>
<dbReference type="CDD" id="cd02947">
    <property type="entry name" value="TRX_family"/>
    <property type="match status" value="1"/>
</dbReference>
<dbReference type="InterPro" id="IPR005746">
    <property type="entry name" value="Thioredoxin"/>
</dbReference>
<evidence type="ECO:0000256" key="8">
    <source>
        <dbReference type="PIRSR" id="PIRSR000077-1"/>
    </source>
</evidence>
<dbReference type="Gene3D" id="3.40.30.10">
    <property type="entry name" value="Glutaredoxin"/>
    <property type="match status" value="1"/>
</dbReference>
<dbReference type="PROSITE" id="PS00194">
    <property type="entry name" value="THIOREDOXIN_1"/>
    <property type="match status" value="1"/>
</dbReference>
<dbReference type="GO" id="GO:0005829">
    <property type="term" value="C:cytosol"/>
    <property type="evidence" value="ECO:0007669"/>
    <property type="project" value="TreeGrafter"/>
</dbReference>
<dbReference type="PROSITE" id="PS51352">
    <property type="entry name" value="THIOREDOXIN_2"/>
    <property type="match status" value="1"/>
</dbReference>
<evidence type="ECO:0000313" key="12">
    <source>
        <dbReference type="Proteomes" id="UP000590740"/>
    </source>
</evidence>
<dbReference type="SUPFAM" id="SSF52833">
    <property type="entry name" value="Thioredoxin-like"/>
    <property type="match status" value="1"/>
</dbReference>
<keyword evidence="4 9" id="KW-1015">Disulfide bond</keyword>
<feature type="site" description="Contributes to redox potential value" evidence="8">
    <location>
        <position position="36"/>
    </location>
</feature>
<comment type="caution">
    <text evidence="11">The sequence shown here is derived from an EMBL/GenBank/DDBJ whole genome shotgun (WGS) entry which is preliminary data.</text>
</comment>
<dbReference type="PANTHER" id="PTHR45663">
    <property type="entry name" value="GEO12009P1"/>
    <property type="match status" value="1"/>
</dbReference>
<evidence type="ECO:0000256" key="6">
    <source>
        <dbReference type="NCBIfam" id="TIGR01068"/>
    </source>
</evidence>
<dbReference type="InterPro" id="IPR036249">
    <property type="entry name" value="Thioredoxin-like_sf"/>
</dbReference>
<dbReference type="PANTHER" id="PTHR45663:SF11">
    <property type="entry name" value="GEO12009P1"/>
    <property type="match status" value="1"/>
</dbReference>
<dbReference type="NCBIfam" id="TIGR01068">
    <property type="entry name" value="thioredoxin"/>
    <property type="match status" value="1"/>
</dbReference>
<keyword evidence="3" id="KW-0249">Electron transport</keyword>
<feature type="disulfide bond" description="Redox-active" evidence="9">
    <location>
        <begin position="34"/>
        <end position="37"/>
    </location>
</feature>
<dbReference type="FunFam" id="3.40.30.10:FF:000001">
    <property type="entry name" value="Thioredoxin"/>
    <property type="match status" value="1"/>
</dbReference>